<sequence>MRDDFGRTPDGTPVRRHTLRAHGITAAVLTYGCVIQSLRVPDARGDEGGVVIGLGSMEDYVARSRYFGAVVGRYGNRIARARFALDGREYRLPRNHGRNGLHGGPQGFDKRVWEAVEVDESRIVLERVSPDGEMGYPGELRARVTYTLVPGTDGGELRIDYHAVTDAPTHVNLTNHSYFNLAGGGTVDDHELTLDADRFLPVDEEFIPDGKPEPVADTPFDFTRPHRIGERIADDHPQLKVAGGYDHCYVFRAPAGDGTPVPVARVTEPTSGRIMLVSTTEPGVQFYSGNMLADAEYGRGSGLCLETQHFPDSPNRPDFPSTVLRPGEEYTSTTVYRFTAGRPTGEAAQQWP</sequence>
<name>A0A7W3XYH3_9ACTN</name>
<evidence type="ECO:0000256" key="4">
    <source>
        <dbReference type="ARBA" id="ARBA00013185"/>
    </source>
</evidence>
<dbReference type="EC" id="5.1.3.3" evidence="4 8"/>
<dbReference type="GO" id="GO:0030246">
    <property type="term" value="F:carbohydrate binding"/>
    <property type="evidence" value="ECO:0007669"/>
    <property type="project" value="InterPro"/>
</dbReference>
<comment type="caution">
    <text evidence="12">The sequence shown here is derived from an EMBL/GenBank/DDBJ whole genome shotgun (WGS) entry which is preliminary data.</text>
</comment>
<dbReference type="SUPFAM" id="SSF74650">
    <property type="entry name" value="Galactose mutarotase-like"/>
    <property type="match status" value="1"/>
</dbReference>
<comment type="catalytic activity">
    <reaction evidence="1 8">
        <text>alpha-D-glucose = beta-D-glucose</text>
        <dbReference type="Rhea" id="RHEA:10264"/>
        <dbReference type="ChEBI" id="CHEBI:15903"/>
        <dbReference type="ChEBI" id="CHEBI:17925"/>
        <dbReference type="EC" id="5.1.3.3"/>
    </reaction>
</comment>
<comment type="pathway">
    <text evidence="2 8">Carbohydrate metabolism; hexose metabolism.</text>
</comment>
<feature type="active site" description="Proton donor" evidence="9">
    <location>
        <position position="176"/>
    </location>
</feature>
<protein>
    <recommendedName>
        <fullName evidence="5 8">Aldose 1-epimerase</fullName>
        <ecNumber evidence="4 8">5.1.3.3</ecNumber>
    </recommendedName>
</protein>
<reference evidence="13" key="1">
    <citation type="submission" date="2019-10" db="EMBL/GenBank/DDBJ databases">
        <title>Streptomyces sp. nov., a novel actinobacterium isolated from alkaline environment.</title>
        <authorList>
            <person name="Golinska P."/>
        </authorList>
    </citation>
    <scope>NUCLEOTIDE SEQUENCE [LARGE SCALE GENOMIC DNA]</scope>
    <source>
        <strain evidence="13">DSM 42108</strain>
    </source>
</reference>
<dbReference type="InterPro" id="IPR018052">
    <property type="entry name" value="Ald1_epimerase_CS"/>
</dbReference>
<feature type="binding site" evidence="10">
    <location>
        <position position="246"/>
    </location>
    <ligand>
        <name>beta-D-galactose</name>
        <dbReference type="ChEBI" id="CHEBI:27667"/>
    </ligand>
</feature>
<dbReference type="Pfam" id="PF01263">
    <property type="entry name" value="Aldose_epim"/>
    <property type="match status" value="1"/>
</dbReference>
<keyword evidence="6 8" id="KW-0413">Isomerase</keyword>
<dbReference type="GO" id="GO:0033499">
    <property type="term" value="P:galactose catabolic process via UDP-galactose, Leloir pathway"/>
    <property type="evidence" value="ECO:0007669"/>
    <property type="project" value="TreeGrafter"/>
</dbReference>
<dbReference type="AlphaFoldDB" id="A0A7W3XYH3"/>
<accession>A0A7W3XYH3</accession>
<evidence type="ECO:0000256" key="11">
    <source>
        <dbReference type="PIRSR" id="PIRSR005096-3"/>
    </source>
</evidence>
<dbReference type="UniPathway" id="UPA00242"/>
<evidence type="ECO:0000256" key="3">
    <source>
        <dbReference type="ARBA" id="ARBA00006206"/>
    </source>
</evidence>
<keyword evidence="7 8" id="KW-0119">Carbohydrate metabolism</keyword>
<evidence type="ECO:0000256" key="6">
    <source>
        <dbReference type="ARBA" id="ARBA00023235"/>
    </source>
</evidence>
<evidence type="ECO:0000256" key="8">
    <source>
        <dbReference type="PIRNR" id="PIRNR005096"/>
    </source>
</evidence>
<feature type="binding site" evidence="11">
    <location>
        <begin position="76"/>
        <end position="77"/>
    </location>
    <ligand>
        <name>beta-D-galactose</name>
        <dbReference type="ChEBI" id="CHEBI:27667"/>
    </ligand>
</feature>
<dbReference type="Gene3D" id="2.70.98.10">
    <property type="match status" value="1"/>
</dbReference>
<dbReference type="InterPro" id="IPR008183">
    <property type="entry name" value="Aldose_1/G6P_1-epimerase"/>
</dbReference>
<dbReference type="GO" id="GO:0005737">
    <property type="term" value="C:cytoplasm"/>
    <property type="evidence" value="ECO:0007669"/>
    <property type="project" value="TreeGrafter"/>
</dbReference>
<proteinExistence type="inferred from homology"/>
<dbReference type="PANTHER" id="PTHR10091">
    <property type="entry name" value="ALDOSE-1-EPIMERASE"/>
    <property type="match status" value="1"/>
</dbReference>
<evidence type="ECO:0000256" key="5">
    <source>
        <dbReference type="ARBA" id="ARBA00014165"/>
    </source>
</evidence>
<dbReference type="GO" id="GO:0004034">
    <property type="term" value="F:aldose 1-epimerase activity"/>
    <property type="evidence" value="ECO:0007669"/>
    <property type="project" value="UniProtKB-EC"/>
</dbReference>
<organism evidence="12 13">
    <name type="scientific">Streptomyces calidiresistens</name>
    <dbReference type="NCBI Taxonomy" id="1485586"/>
    <lineage>
        <taxon>Bacteria</taxon>
        <taxon>Bacillati</taxon>
        <taxon>Actinomycetota</taxon>
        <taxon>Actinomycetes</taxon>
        <taxon>Kitasatosporales</taxon>
        <taxon>Streptomycetaceae</taxon>
        <taxon>Streptomyces</taxon>
    </lineage>
</organism>
<evidence type="ECO:0000256" key="1">
    <source>
        <dbReference type="ARBA" id="ARBA00001614"/>
    </source>
</evidence>
<dbReference type="InterPro" id="IPR015443">
    <property type="entry name" value="Aldose_1-epimerase"/>
</dbReference>
<evidence type="ECO:0000313" key="13">
    <source>
        <dbReference type="Proteomes" id="UP000530234"/>
    </source>
</evidence>
<gene>
    <name evidence="12" type="ORF">FOE67_21325</name>
</gene>
<dbReference type="InterPro" id="IPR047215">
    <property type="entry name" value="Galactose_mutarotase-like"/>
</dbReference>
<dbReference type="PIRSF" id="PIRSF005096">
    <property type="entry name" value="GALM"/>
    <property type="match status" value="1"/>
</dbReference>
<comment type="similarity">
    <text evidence="3 8">Belongs to the aldose epimerase family.</text>
</comment>
<dbReference type="Proteomes" id="UP000530234">
    <property type="component" value="Unassembled WGS sequence"/>
</dbReference>
<dbReference type="InterPro" id="IPR014718">
    <property type="entry name" value="GH-type_carb-bd"/>
</dbReference>
<dbReference type="EMBL" id="VKHS01000702">
    <property type="protein sequence ID" value="MBB0231968.1"/>
    <property type="molecule type" value="Genomic_DNA"/>
</dbReference>
<evidence type="ECO:0000256" key="9">
    <source>
        <dbReference type="PIRSR" id="PIRSR005096-1"/>
    </source>
</evidence>
<feature type="binding site" evidence="11">
    <location>
        <begin position="176"/>
        <end position="178"/>
    </location>
    <ligand>
        <name>beta-D-galactose</name>
        <dbReference type="ChEBI" id="CHEBI:27667"/>
    </ligand>
</feature>
<evidence type="ECO:0000256" key="2">
    <source>
        <dbReference type="ARBA" id="ARBA00005028"/>
    </source>
</evidence>
<dbReference type="InterPro" id="IPR011013">
    <property type="entry name" value="Gal_mutarotase_sf_dom"/>
</dbReference>
<evidence type="ECO:0000313" key="12">
    <source>
        <dbReference type="EMBL" id="MBB0231968.1"/>
    </source>
</evidence>
<dbReference type="PROSITE" id="PS51257">
    <property type="entry name" value="PROKAR_LIPOPROTEIN"/>
    <property type="match status" value="1"/>
</dbReference>
<feature type="active site" description="Proton acceptor" evidence="9">
    <location>
        <position position="306"/>
    </location>
</feature>
<dbReference type="NCBIfam" id="NF008277">
    <property type="entry name" value="PRK11055.1"/>
    <property type="match status" value="1"/>
</dbReference>
<evidence type="ECO:0000256" key="10">
    <source>
        <dbReference type="PIRSR" id="PIRSR005096-2"/>
    </source>
</evidence>
<keyword evidence="13" id="KW-1185">Reference proteome</keyword>
<dbReference type="GO" id="GO:0006006">
    <property type="term" value="P:glucose metabolic process"/>
    <property type="evidence" value="ECO:0007669"/>
    <property type="project" value="TreeGrafter"/>
</dbReference>
<dbReference type="RefSeq" id="WP_182666522.1">
    <property type="nucleotide sequence ID" value="NZ_VKHS01000702.1"/>
</dbReference>
<dbReference type="CDD" id="cd09019">
    <property type="entry name" value="galactose_mutarotase_like"/>
    <property type="match status" value="1"/>
</dbReference>
<dbReference type="PANTHER" id="PTHR10091:SF0">
    <property type="entry name" value="GALACTOSE MUTAROTASE"/>
    <property type="match status" value="1"/>
</dbReference>
<evidence type="ECO:0000256" key="7">
    <source>
        <dbReference type="ARBA" id="ARBA00023277"/>
    </source>
</evidence>
<dbReference type="PROSITE" id="PS00545">
    <property type="entry name" value="ALDOSE_1_EPIMERASE"/>
    <property type="match status" value="1"/>
</dbReference>